<dbReference type="EMBL" id="FOET01000022">
    <property type="protein sequence ID" value="SEQ96192.1"/>
    <property type="molecule type" value="Genomic_DNA"/>
</dbReference>
<reference evidence="1 2" key="1">
    <citation type="submission" date="2016-10" db="EMBL/GenBank/DDBJ databases">
        <authorList>
            <person name="de Groot N.N."/>
        </authorList>
    </citation>
    <scope>NUCLEOTIDE SEQUENCE [LARGE SCALE GENOMIC DNA]</scope>
    <source>
        <strain evidence="1 2">CGMCC 4.3519</strain>
    </source>
</reference>
<gene>
    <name evidence="1" type="ORF">SAMN05216481_12219</name>
</gene>
<sequence>MIPAVHPYRAMYKHEHTSADGKTHTTILDQPVSAWGEDGTPFVASQNGLVPAWDIPGFSYVTGVPSPTVSLLPADGWRIQYLDGPNKGRSEPLVGWKAKADGTVEPLILSGEGSVVEAYIELDDGAYRIYHPSTEES</sequence>
<name>A0A1H9KAU0_9ACTN</name>
<evidence type="ECO:0000313" key="2">
    <source>
        <dbReference type="Proteomes" id="UP000199055"/>
    </source>
</evidence>
<evidence type="ECO:0000313" key="1">
    <source>
        <dbReference type="EMBL" id="SEQ96192.1"/>
    </source>
</evidence>
<organism evidence="1 2">
    <name type="scientific">Streptomyces radiopugnans</name>
    <dbReference type="NCBI Taxonomy" id="403935"/>
    <lineage>
        <taxon>Bacteria</taxon>
        <taxon>Bacillati</taxon>
        <taxon>Actinomycetota</taxon>
        <taxon>Actinomycetes</taxon>
        <taxon>Kitasatosporales</taxon>
        <taxon>Streptomycetaceae</taxon>
        <taxon>Streptomyces</taxon>
    </lineage>
</organism>
<dbReference type="AlphaFoldDB" id="A0A1H9KAU0"/>
<proteinExistence type="predicted"/>
<dbReference type="Proteomes" id="UP000199055">
    <property type="component" value="Unassembled WGS sequence"/>
</dbReference>
<keyword evidence="2" id="KW-1185">Reference proteome</keyword>
<protein>
    <submittedName>
        <fullName evidence="1">Uncharacterized protein</fullName>
    </submittedName>
</protein>
<accession>A0A1H9KAU0</accession>
<dbReference type="STRING" id="403935.SAMN05216481_12219"/>